<keyword evidence="1" id="KW-0472">Membrane</keyword>
<keyword evidence="2" id="KW-1185">Reference proteome</keyword>
<keyword evidence="1" id="KW-1133">Transmembrane helix</keyword>
<reference evidence="3" key="1">
    <citation type="submission" date="2020-12" db="UniProtKB">
        <authorList>
            <consortium name="WormBaseParasite"/>
        </authorList>
    </citation>
    <scope>IDENTIFICATION</scope>
    <source>
        <strain evidence="3">MHco3</strain>
    </source>
</reference>
<protein>
    <submittedName>
        <fullName evidence="3">Secreted protein</fullName>
    </submittedName>
</protein>
<feature type="transmembrane region" description="Helical" evidence="1">
    <location>
        <begin position="84"/>
        <end position="101"/>
    </location>
</feature>
<proteinExistence type="predicted"/>
<keyword evidence="1" id="KW-0812">Transmembrane</keyword>
<name>A0A7I4Y7W6_HAECO</name>
<sequence>MLSCSGLGPPIPVSLSLLFPNAIISLLSSRAYLTGNGTLPCSGEHTLRPLTASSTPTYLTSRIGLGGVLPTLFFLLFCCSSSNYTVKAIHFILLLYFHFTVGDKNT</sequence>
<evidence type="ECO:0000313" key="2">
    <source>
        <dbReference type="Proteomes" id="UP000025227"/>
    </source>
</evidence>
<organism evidence="2 3">
    <name type="scientific">Haemonchus contortus</name>
    <name type="common">Barber pole worm</name>
    <dbReference type="NCBI Taxonomy" id="6289"/>
    <lineage>
        <taxon>Eukaryota</taxon>
        <taxon>Metazoa</taxon>
        <taxon>Ecdysozoa</taxon>
        <taxon>Nematoda</taxon>
        <taxon>Chromadorea</taxon>
        <taxon>Rhabditida</taxon>
        <taxon>Rhabditina</taxon>
        <taxon>Rhabditomorpha</taxon>
        <taxon>Strongyloidea</taxon>
        <taxon>Trichostrongylidae</taxon>
        <taxon>Haemonchus</taxon>
    </lineage>
</organism>
<feature type="transmembrane region" description="Helical" evidence="1">
    <location>
        <begin position="59"/>
        <end position="77"/>
    </location>
</feature>
<evidence type="ECO:0000256" key="1">
    <source>
        <dbReference type="SAM" id="Phobius"/>
    </source>
</evidence>
<evidence type="ECO:0000313" key="3">
    <source>
        <dbReference type="WBParaSite" id="HCON_00060440-00001"/>
    </source>
</evidence>
<dbReference type="AlphaFoldDB" id="A0A7I4Y7W6"/>
<accession>A0A7I4Y7W6</accession>
<dbReference type="WBParaSite" id="HCON_00060440-00001">
    <property type="protein sequence ID" value="HCON_00060440-00001"/>
    <property type="gene ID" value="HCON_00060440"/>
</dbReference>
<dbReference type="Proteomes" id="UP000025227">
    <property type="component" value="Unplaced"/>
</dbReference>